<dbReference type="EMBL" id="BAABME010021735">
    <property type="protein sequence ID" value="GAA0164060.1"/>
    <property type="molecule type" value="Genomic_DNA"/>
</dbReference>
<sequence>MLDPYKKDKVIKDLHYESICVECVEGHNIKNYNDGDDDDGFDLDGGVVICDPVFADLTNENFYSYLNNIHGILKQFSRKWSTIPEDFRHLLDSFIDIRQQTCEHFRPALNHHA</sequence>
<organism evidence="1 2">
    <name type="scientific">Lithospermum erythrorhizon</name>
    <name type="common">Purple gromwell</name>
    <name type="synonym">Lithospermum officinale var. erythrorhizon</name>
    <dbReference type="NCBI Taxonomy" id="34254"/>
    <lineage>
        <taxon>Eukaryota</taxon>
        <taxon>Viridiplantae</taxon>
        <taxon>Streptophyta</taxon>
        <taxon>Embryophyta</taxon>
        <taxon>Tracheophyta</taxon>
        <taxon>Spermatophyta</taxon>
        <taxon>Magnoliopsida</taxon>
        <taxon>eudicotyledons</taxon>
        <taxon>Gunneridae</taxon>
        <taxon>Pentapetalae</taxon>
        <taxon>asterids</taxon>
        <taxon>lamiids</taxon>
        <taxon>Boraginales</taxon>
        <taxon>Boraginaceae</taxon>
        <taxon>Boraginoideae</taxon>
        <taxon>Lithospermeae</taxon>
        <taxon>Lithospermum</taxon>
    </lineage>
</organism>
<reference evidence="1 2" key="1">
    <citation type="submission" date="2024-01" db="EMBL/GenBank/DDBJ databases">
        <title>The complete chloroplast genome sequence of Lithospermum erythrorhizon: insights into the phylogenetic relationship among Boraginaceae species and the maternal lineages of purple gromwells.</title>
        <authorList>
            <person name="Okada T."/>
            <person name="Watanabe K."/>
        </authorList>
    </citation>
    <scope>NUCLEOTIDE SEQUENCE [LARGE SCALE GENOMIC DNA]</scope>
</reference>
<evidence type="ECO:0000313" key="2">
    <source>
        <dbReference type="Proteomes" id="UP001454036"/>
    </source>
</evidence>
<evidence type="ECO:0000313" key="1">
    <source>
        <dbReference type="EMBL" id="GAA0164060.1"/>
    </source>
</evidence>
<accession>A0AAV3QMS2</accession>
<protein>
    <submittedName>
        <fullName evidence="1">Uncharacterized protein</fullName>
    </submittedName>
</protein>
<keyword evidence="2" id="KW-1185">Reference proteome</keyword>
<proteinExistence type="predicted"/>
<gene>
    <name evidence="1" type="ORF">LIER_39710</name>
</gene>
<name>A0AAV3QMS2_LITER</name>
<comment type="caution">
    <text evidence="1">The sequence shown here is derived from an EMBL/GenBank/DDBJ whole genome shotgun (WGS) entry which is preliminary data.</text>
</comment>
<dbReference type="Proteomes" id="UP001454036">
    <property type="component" value="Unassembled WGS sequence"/>
</dbReference>
<dbReference type="AlphaFoldDB" id="A0AAV3QMS2"/>